<reference evidence="2 3" key="1">
    <citation type="submission" date="2016-03" db="EMBL/GenBank/DDBJ databases">
        <authorList>
            <person name="Ploux O."/>
        </authorList>
    </citation>
    <scope>NUCLEOTIDE SEQUENCE [LARGE SCALE GENOMIC DNA]</scope>
    <source>
        <strain evidence="2 3">UAMH 11012</strain>
    </source>
</reference>
<feature type="region of interest" description="Disordered" evidence="1">
    <location>
        <begin position="118"/>
        <end position="143"/>
    </location>
</feature>
<evidence type="ECO:0000313" key="2">
    <source>
        <dbReference type="EMBL" id="CZR67363.1"/>
    </source>
</evidence>
<keyword evidence="3" id="KW-1185">Reference proteome</keyword>
<gene>
    <name evidence="2" type="ORF">PAC_17262</name>
</gene>
<sequence length="757" mass="84042">MQMNVYRENSRSVKTLEVDPKITPRPKRGYWLRTPGERSQVLLASCQIGLPETPLQGSVGEHKDHQDGEHEVYRFSDNEHIEIPTDDKADLNMLHDILYADQDTDTADSEIGLDARHLQTGETGDGESSKVEPQTSDGVAEPSTPGWRQLRYIDGIILSKNCFEYPGSFWISQDPTSISKLLLFCNCHKLGFTAEVHDLTAKFSNTVLEDKRLDVFSGGQHLPFLKCLALAITNASMFLCDDVQAMYRKIFNHYVSECERLRLVAPRDWTRKQRGCGQPTRQECQTLDGLLTSPTMGFIVIHYNGQADLHSRTEYDVKERWVYLEPLGKRTGSITILKTNSRRCCTSIKKGKLIPSNILPSGNPTSSQATAPKPGPGSTSARLPLGPASSSASNSNLGTILKRNHEKMSNPQEFEQAKRQRNNVGGSTSHLGTQRKSLTTCTVLYLACFFLGLLECLSKEEAAIQLNDKIFENDEYKAALSQPPAGGATGAWLGKLAGLWSKSDMTDALIMPISKKNLRDRRLILAFLGAIPNSPEVPQSIFKGSIPARHEHGHMSRKPILDQDSINLIRKKLQCGCSHCDSIADFWTSPTEITLLQSGTAKDLGHVKHSLTWQLNSAYPTWHSSELEKDAGSFKLIIKKLDYNQCSLERWWEGEAFGMKTSIGEFSSRLLKDLLGEHYAAITSLTPVPASELPIPTLDFAAEDFTSPGKSDKDRNQDNNGVKQKLDTDPDNKPFGDAKRSAALQPCDGRQIRLGLA</sequence>
<feature type="region of interest" description="Disordered" evidence="1">
    <location>
        <begin position="704"/>
        <end position="757"/>
    </location>
</feature>
<dbReference type="EMBL" id="FJOG01000043">
    <property type="protein sequence ID" value="CZR67363.1"/>
    <property type="molecule type" value="Genomic_DNA"/>
</dbReference>
<evidence type="ECO:0000256" key="1">
    <source>
        <dbReference type="SAM" id="MobiDB-lite"/>
    </source>
</evidence>
<feature type="compositionally biased region" description="Basic and acidic residues" evidence="1">
    <location>
        <begin position="724"/>
        <end position="740"/>
    </location>
</feature>
<feature type="region of interest" description="Disordered" evidence="1">
    <location>
        <begin position="355"/>
        <end position="431"/>
    </location>
</feature>
<protein>
    <submittedName>
        <fullName evidence="2">Uncharacterized protein</fullName>
    </submittedName>
</protein>
<feature type="compositionally biased region" description="Polar residues" evidence="1">
    <location>
        <begin position="358"/>
        <end position="370"/>
    </location>
</feature>
<dbReference type="AlphaFoldDB" id="A0A1L7XQP7"/>
<dbReference type="Proteomes" id="UP000184330">
    <property type="component" value="Unassembled WGS sequence"/>
</dbReference>
<organism evidence="2 3">
    <name type="scientific">Phialocephala subalpina</name>
    <dbReference type="NCBI Taxonomy" id="576137"/>
    <lineage>
        <taxon>Eukaryota</taxon>
        <taxon>Fungi</taxon>
        <taxon>Dikarya</taxon>
        <taxon>Ascomycota</taxon>
        <taxon>Pezizomycotina</taxon>
        <taxon>Leotiomycetes</taxon>
        <taxon>Helotiales</taxon>
        <taxon>Mollisiaceae</taxon>
        <taxon>Phialocephala</taxon>
        <taxon>Phialocephala fortinii species complex</taxon>
    </lineage>
</organism>
<accession>A0A1L7XQP7</accession>
<evidence type="ECO:0000313" key="3">
    <source>
        <dbReference type="Proteomes" id="UP000184330"/>
    </source>
</evidence>
<proteinExistence type="predicted"/>
<feature type="compositionally biased region" description="Polar residues" evidence="1">
    <location>
        <begin position="388"/>
        <end position="398"/>
    </location>
</feature>
<feature type="compositionally biased region" description="Polar residues" evidence="1">
    <location>
        <begin position="422"/>
        <end position="431"/>
    </location>
</feature>
<name>A0A1L7XQP7_9HELO</name>